<gene>
    <name evidence="1" type="ORF">DSL92_01130</name>
</gene>
<protein>
    <submittedName>
        <fullName evidence="1">Uncharacterized protein</fullName>
    </submittedName>
</protein>
<proteinExistence type="predicted"/>
<dbReference type="AlphaFoldDB" id="A0A432JKQ6"/>
<reference evidence="1" key="1">
    <citation type="submission" date="2018-12" db="EMBL/GenBank/DDBJ databases">
        <authorList>
            <person name="Jadhav K."/>
            <person name="Kushwaha B."/>
            <person name="Jadhav I."/>
        </authorList>
    </citation>
    <scope>NUCLEOTIDE SEQUENCE [LARGE SCALE GENOMIC DNA]</scope>
    <source>
        <strain evidence="1">SBS 10</strain>
    </source>
</reference>
<sequence length="93" mass="10709">MPSSLWRPGFHLTALAPVEALAGRGSKAGWLRHCRWREAECRRRCAEREVHRLVYYDTLTDLPNWRLMSEHLANSLKLSHRNGTLWGIDLAGS</sequence>
<name>A0A432JKQ6_9GAMM</name>
<evidence type="ECO:0000313" key="1">
    <source>
        <dbReference type="EMBL" id="RUA23177.1"/>
    </source>
</evidence>
<dbReference type="EMBL" id="RXHI01000002">
    <property type="protein sequence ID" value="RUA23177.1"/>
    <property type="molecule type" value="Genomic_DNA"/>
</dbReference>
<organism evidence="1">
    <name type="scientific">Billgrantia gudaonensis</name>
    <dbReference type="NCBI Taxonomy" id="376427"/>
    <lineage>
        <taxon>Bacteria</taxon>
        <taxon>Pseudomonadati</taxon>
        <taxon>Pseudomonadota</taxon>
        <taxon>Gammaproteobacteria</taxon>
        <taxon>Oceanospirillales</taxon>
        <taxon>Halomonadaceae</taxon>
        <taxon>Billgrantia</taxon>
    </lineage>
</organism>
<comment type="caution">
    <text evidence="1">The sequence shown here is derived from an EMBL/GenBank/DDBJ whole genome shotgun (WGS) entry which is preliminary data.</text>
</comment>
<accession>A0A432JKQ6</accession>